<keyword evidence="1" id="KW-0596">Phosphopantetheine</keyword>
<dbReference type="InterPro" id="IPR000873">
    <property type="entry name" value="AMP-dep_synth/lig_dom"/>
</dbReference>
<dbReference type="PROSITE" id="PS00012">
    <property type="entry name" value="PHOSPHOPANTETHEINE"/>
    <property type="match status" value="1"/>
</dbReference>
<evidence type="ECO:0000259" key="4">
    <source>
        <dbReference type="SMART" id="SM00823"/>
    </source>
</evidence>
<gene>
    <name evidence="5" type="ORF">Micbo1qcDRAFT_216469</name>
</gene>
<evidence type="ECO:0000313" key="6">
    <source>
        <dbReference type="Proteomes" id="UP000070501"/>
    </source>
</evidence>
<dbReference type="PROSITE" id="PS00455">
    <property type="entry name" value="AMP_BINDING"/>
    <property type="match status" value="1"/>
</dbReference>
<dbReference type="InterPro" id="IPR020845">
    <property type="entry name" value="AMP-binding_CS"/>
</dbReference>
<keyword evidence="6" id="KW-1185">Reference proteome</keyword>
<dbReference type="InterPro" id="IPR013120">
    <property type="entry name" value="FAR_NAD-bd"/>
</dbReference>
<dbReference type="InterPro" id="IPR036291">
    <property type="entry name" value="NAD(P)-bd_dom_sf"/>
</dbReference>
<keyword evidence="2" id="KW-0597">Phosphoprotein</keyword>
<accession>A0A136IR04</accession>
<keyword evidence="3" id="KW-0812">Transmembrane</keyword>
<name>A0A136IR04_9PEZI</name>
<dbReference type="SMART" id="SM00823">
    <property type="entry name" value="PKS_PP"/>
    <property type="match status" value="1"/>
</dbReference>
<dbReference type="PANTHER" id="PTHR43439:SF2">
    <property type="entry name" value="ENZYME, PUTATIVE (JCVI)-RELATED"/>
    <property type="match status" value="1"/>
</dbReference>
<evidence type="ECO:0000313" key="5">
    <source>
        <dbReference type="EMBL" id="KXJ87371.1"/>
    </source>
</evidence>
<proteinExistence type="predicted"/>
<evidence type="ECO:0000256" key="3">
    <source>
        <dbReference type="SAM" id="Phobius"/>
    </source>
</evidence>
<dbReference type="Pfam" id="PF23562">
    <property type="entry name" value="AMP-binding_C_3"/>
    <property type="match status" value="1"/>
</dbReference>
<dbReference type="InterPro" id="IPR006162">
    <property type="entry name" value="Ppantetheine_attach_site"/>
</dbReference>
<keyword evidence="3" id="KW-0472">Membrane</keyword>
<dbReference type="EMBL" id="KQ964263">
    <property type="protein sequence ID" value="KXJ87371.1"/>
    <property type="molecule type" value="Genomic_DNA"/>
</dbReference>
<dbReference type="OrthoDB" id="429813at2759"/>
<dbReference type="InParanoid" id="A0A136IR04"/>
<dbReference type="InterPro" id="IPR051414">
    <property type="entry name" value="Adenylate-forming_Reductase"/>
</dbReference>
<keyword evidence="3" id="KW-1133">Transmembrane helix</keyword>
<feature type="transmembrane region" description="Helical" evidence="3">
    <location>
        <begin position="236"/>
        <end position="259"/>
    </location>
</feature>
<dbReference type="AlphaFoldDB" id="A0A136IR04"/>
<dbReference type="InterPro" id="IPR045851">
    <property type="entry name" value="AMP-bd_C_sf"/>
</dbReference>
<dbReference type="GO" id="GO:0031177">
    <property type="term" value="F:phosphopantetheine binding"/>
    <property type="evidence" value="ECO:0007669"/>
    <property type="project" value="InterPro"/>
</dbReference>
<dbReference type="InterPro" id="IPR009081">
    <property type="entry name" value="PP-bd_ACP"/>
</dbReference>
<dbReference type="InterPro" id="IPR036736">
    <property type="entry name" value="ACP-like_sf"/>
</dbReference>
<dbReference type="InterPro" id="IPR020806">
    <property type="entry name" value="PKS_PP-bd"/>
</dbReference>
<dbReference type="Proteomes" id="UP000070501">
    <property type="component" value="Unassembled WGS sequence"/>
</dbReference>
<evidence type="ECO:0000256" key="2">
    <source>
        <dbReference type="ARBA" id="ARBA00022553"/>
    </source>
</evidence>
<dbReference type="Pfam" id="PF07993">
    <property type="entry name" value="NAD_binding_4"/>
    <property type="match status" value="1"/>
</dbReference>
<sequence>MTYDIERPGALVPYSTPRLIPHVIDERAASIPEGEAFRRPCSSQAKDGWESVTWRRLANAINRTARWLVDTLGVPTPGSFPTIAYIAQNDARYIALVVATHKAGYKALLISPRNTTEAQLSLFEKTDCDTLLIDSALRPLAQQWLGARPSMQAIEIAPFAEWFTEEAAPHVPYTKTYDEAKWDPLVVLHTSGSTGIPKPVVPTHGMLGINDQLHDLPEYQGAKIFMRAFERRITKGIFVPMPLFHAAGLFFSLMCIAYWDIPYALGMPDRPVSADLAHDCIAHAGVDAVLLPPSVLEQMSQVPEHVEALSSLNMVVFGGGPLASETGDRLVQQGVKITNCIASSEACPYLFYFQPDQKLWQYYIFNSNVMNIEWRPDSDTCYQMVVRRRDKTARRNPGYQAWFYTFPDADEYDTKDLYAPHPTLPDHWRHVGRGDDIIVFSNGEKLNPVTVEDILTDHPAVHGALVVGAARFQAGLLVEPAAPVVPDHQVDSRSSTAEDEAEAAAQLLVDKIWPLVQRANGQTVKHGRIARDMIHVCRPGKPFLRAGKGTVQRAATVKLYSAEIDEMYRRAEAAAAAGPSGDVDIDTSSESALVKTLLHVFGDKIADSSVLASESKLGPDSDLFAVGVDSLMVVTASRQLRAGLLAAGYHPVSGVKDVLGPRAFYANPTPRLLARYILRCFVRDTEPANGTNPVDTDEEEQTTLKTMQTLLDQLTTDLPPPLHKNKPEPASHDQTIILTGSTGMLGGVILEVLLANPRVGRVVCLNRAADGGRSNNGVTDIIVDNNAARLEFHRIDSADPHLGLVPEVYDRLLRTADRIIHSAWPVNFNIPLSSFAASLQGVRGIADLASRAAKKVVVVFVSSIASVQGYHHHHGDGPVPETQLTDLRTALPSGGYGQSKMLGSLVLDEAAARGGGFVAASVRVGQIAGDHDAVVWNRHEWLPSLIASSVYLGALPRTLGAMDRVDWTPVERIAGLITEVAGIPAAGRAVVAGNEAQDGQVDDGPPGELGGYYHGINPQATTWSGALVQSVQEYYDILRLVDIGDWVTLLEESQKGLDDEADEAEVARKMARNPGLKLLDTYRGMLGAQGLAVLDMTRTQAQSPSMKAAGPVTPELMRGWCRQWGFERQ</sequence>
<reference evidence="6" key="1">
    <citation type="submission" date="2016-02" db="EMBL/GenBank/DDBJ databases">
        <title>Draft genome sequence of Microdochium bolleyi, a fungal endophyte of beachgrass.</title>
        <authorList>
            <consortium name="DOE Joint Genome Institute"/>
            <person name="David A.S."/>
            <person name="May G."/>
            <person name="Haridas S."/>
            <person name="Lim J."/>
            <person name="Wang M."/>
            <person name="Labutti K."/>
            <person name="Lipzen A."/>
            <person name="Barry K."/>
            <person name="Grigoriev I.V."/>
        </authorList>
    </citation>
    <scope>NUCLEOTIDE SEQUENCE [LARGE SCALE GENOMIC DNA]</scope>
    <source>
        <strain evidence="6">J235TASD1</strain>
    </source>
</reference>
<dbReference type="Gene3D" id="3.40.50.12780">
    <property type="entry name" value="N-terminal domain of ligase-like"/>
    <property type="match status" value="1"/>
</dbReference>
<dbReference type="Gene3D" id="1.10.1200.10">
    <property type="entry name" value="ACP-like"/>
    <property type="match status" value="1"/>
</dbReference>
<dbReference type="InterPro" id="IPR042099">
    <property type="entry name" value="ANL_N_sf"/>
</dbReference>
<dbReference type="PANTHER" id="PTHR43439">
    <property type="entry name" value="PHENYLACETATE-COENZYME A LIGASE"/>
    <property type="match status" value="1"/>
</dbReference>
<feature type="domain" description="Polyketide synthase-like phosphopantetheine-binding" evidence="4">
    <location>
        <begin position="598"/>
        <end position="681"/>
    </location>
</feature>
<organism evidence="5 6">
    <name type="scientific">Microdochium bolleyi</name>
    <dbReference type="NCBI Taxonomy" id="196109"/>
    <lineage>
        <taxon>Eukaryota</taxon>
        <taxon>Fungi</taxon>
        <taxon>Dikarya</taxon>
        <taxon>Ascomycota</taxon>
        <taxon>Pezizomycotina</taxon>
        <taxon>Sordariomycetes</taxon>
        <taxon>Xylariomycetidae</taxon>
        <taxon>Xylariales</taxon>
        <taxon>Microdochiaceae</taxon>
        <taxon>Microdochium</taxon>
    </lineage>
</organism>
<dbReference type="Gene3D" id="3.30.300.30">
    <property type="match status" value="1"/>
</dbReference>
<dbReference type="Gene3D" id="3.40.50.720">
    <property type="entry name" value="NAD(P)-binding Rossmann-like Domain"/>
    <property type="match status" value="1"/>
</dbReference>
<dbReference type="SUPFAM" id="SSF51735">
    <property type="entry name" value="NAD(P)-binding Rossmann-fold domains"/>
    <property type="match status" value="1"/>
</dbReference>
<dbReference type="Pfam" id="PF00550">
    <property type="entry name" value="PP-binding"/>
    <property type="match status" value="1"/>
</dbReference>
<dbReference type="Pfam" id="PF00501">
    <property type="entry name" value="AMP-binding"/>
    <property type="match status" value="1"/>
</dbReference>
<protein>
    <recommendedName>
        <fullName evidence="4">Polyketide synthase-like phosphopantetheine-binding domain-containing protein</fullName>
    </recommendedName>
</protein>
<dbReference type="SUPFAM" id="SSF56801">
    <property type="entry name" value="Acetyl-CoA synthetase-like"/>
    <property type="match status" value="1"/>
</dbReference>
<dbReference type="STRING" id="196109.A0A136IR04"/>
<evidence type="ECO:0000256" key="1">
    <source>
        <dbReference type="ARBA" id="ARBA00022450"/>
    </source>
</evidence>